<sequence>MLDELKSRLRITWNEEDEYLQKIIDRGKAYLNSKAGIELDFDTHEIAQQLLLDYCRYDFNNSIELFPVNFKNQLLELSINEGVRDHVEKNREADS</sequence>
<dbReference type="EMBL" id="CP129015">
    <property type="protein sequence ID" value="WLR44476.1"/>
    <property type="molecule type" value="Genomic_DNA"/>
</dbReference>
<dbReference type="InterPro" id="IPR021146">
    <property type="entry name" value="Phage_gp6-like_head-tail"/>
</dbReference>
<dbReference type="Pfam" id="PF05135">
    <property type="entry name" value="Phage_connect_1"/>
    <property type="match status" value="1"/>
</dbReference>
<reference evidence="1 2" key="1">
    <citation type="submission" date="2023-06" db="EMBL/GenBank/DDBJ databases">
        <title>Five Gram-positive bacteria isolated from mangrove sediments in Shenzhen, Guangdong, China.</title>
        <authorList>
            <person name="Yu S."/>
            <person name="Zheng W."/>
            <person name="Huang Y."/>
        </authorList>
    </citation>
    <scope>NUCLEOTIDE SEQUENCE [LARGE SCALE GENOMIC DNA]</scope>
    <source>
        <strain evidence="1 2">SaN35-3</strain>
        <plasmid evidence="1 2">unnamed2</plasmid>
    </source>
</reference>
<evidence type="ECO:0000313" key="1">
    <source>
        <dbReference type="EMBL" id="WLR44476.1"/>
    </source>
</evidence>
<organism evidence="1 2">
    <name type="scientific">Bacillus carboniphilus</name>
    <dbReference type="NCBI Taxonomy" id="86663"/>
    <lineage>
        <taxon>Bacteria</taxon>
        <taxon>Bacillati</taxon>
        <taxon>Bacillota</taxon>
        <taxon>Bacilli</taxon>
        <taxon>Bacillales</taxon>
        <taxon>Bacillaceae</taxon>
        <taxon>Bacillus</taxon>
    </lineage>
</organism>
<evidence type="ECO:0000313" key="2">
    <source>
        <dbReference type="Proteomes" id="UP001197974"/>
    </source>
</evidence>
<name>A0ABY9K3I7_9BACI</name>
<accession>A0ABY9K3I7</accession>
<dbReference type="RefSeq" id="WP_226540866.1">
    <property type="nucleotide sequence ID" value="NZ_CP129015.1"/>
</dbReference>
<keyword evidence="1" id="KW-0614">Plasmid</keyword>
<proteinExistence type="predicted"/>
<gene>
    <name evidence="1" type="ORF">LC087_19435</name>
</gene>
<protein>
    <submittedName>
        <fullName evidence="1">Phage head-tail connector protein</fullName>
    </submittedName>
</protein>
<geneLocation type="plasmid" evidence="1 2">
    <name>unnamed2</name>
</geneLocation>
<dbReference type="Proteomes" id="UP001197974">
    <property type="component" value="Plasmid unnamed2"/>
</dbReference>
<keyword evidence="2" id="KW-1185">Reference proteome</keyword>